<proteinExistence type="predicted"/>
<organism evidence="1">
    <name type="scientific">viral metagenome</name>
    <dbReference type="NCBI Taxonomy" id="1070528"/>
    <lineage>
        <taxon>unclassified sequences</taxon>
        <taxon>metagenomes</taxon>
        <taxon>organismal metagenomes</taxon>
    </lineage>
</organism>
<dbReference type="EMBL" id="MT142550">
    <property type="protein sequence ID" value="QJA85037.1"/>
    <property type="molecule type" value="Genomic_DNA"/>
</dbReference>
<sequence>MVITDDVEATVSNEPINPANVLRCDLLQAKVNGDTVRVTIAIPSDKLERAISTMKIEGYYKDYHFAAIRVVLDAE</sequence>
<dbReference type="AlphaFoldDB" id="A0A6M3KSD0"/>
<reference evidence="1" key="1">
    <citation type="submission" date="2020-03" db="EMBL/GenBank/DDBJ databases">
        <title>The deep terrestrial virosphere.</title>
        <authorList>
            <person name="Holmfeldt K."/>
            <person name="Nilsson E."/>
            <person name="Simone D."/>
            <person name="Lopez-Fernandez M."/>
            <person name="Wu X."/>
            <person name="de Brujin I."/>
            <person name="Lundin D."/>
            <person name="Andersson A."/>
            <person name="Bertilsson S."/>
            <person name="Dopson M."/>
        </authorList>
    </citation>
    <scope>NUCLEOTIDE SEQUENCE</scope>
    <source>
        <strain evidence="1">MM415B02291</strain>
    </source>
</reference>
<name>A0A6M3KSD0_9ZZZZ</name>
<gene>
    <name evidence="1" type="ORF">MM415B02291_0005</name>
</gene>
<accession>A0A6M3KSD0</accession>
<evidence type="ECO:0000313" key="1">
    <source>
        <dbReference type="EMBL" id="QJA85037.1"/>
    </source>
</evidence>
<protein>
    <submittedName>
        <fullName evidence="1">Uncharacterized protein</fullName>
    </submittedName>
</protein>